<dbReference type="SUPFAM" id="SSF50182">
    <property type="entry name" value="Sm-like ribonucleoproteins"/>
    <property type="match status" value="1"/>
</dbReference>
<evidence type="ECO:0000313" key="8">
    <source>
        <dbReference type="EMBL" id="TJZ74266.1"/>
    </source>
</evidence>
<feature type="region of interest" description="Disordered" evidence="5">
    <location>
        <begin position="277"/>
        <end position="300"/>
    </location>
</feature>
<keyword evidence="4 6" id="KW-0472">Membrane</keyword>
<feature type="transmembrane region" description="Helical" evidence="6">
    <location>
        <begin position="55"/>
        <end position="74"/>
    </location>
</feature>
<dbReference type="GO" id="GO:0016020">
    <property type="term" value="C:membrane"/>
    <property type="evidence" value="ECO:0007669"/>
    <property type="project" value="UniProtKB-SubCell"/>
</dbReference>
<comment type="subcellular location">
    <subcellularLocation>
        <location evidence="1">Membrane</location>
    </subcellularLocation>
</comment>
<evidence type="ECO:0000256" key="6">
    <source>
        <dbReference type="SAM" id="Phobius"/>
    </source>
</evidence>
<dbReference type="Gene3D" id="2.30.30.60">
    <property type="match status" value="1"/>
</dbReference>
<dbReference type="Proteomes" id="UP000310016">
    <property type="component" value="Unassembled WGS sequence"/>
</dbReference>
<keyword evidence="2 6" id="KW-0812">Transmembrane</keyword>
<evidence type="ECO:0000256" key="4">
    <source>
        <dbReference type="ARBA" id="ARBA00023136"/>
    </source>
</evidence>
<evidence type="ECO:0000256" key="5">
    <source>
        <dbReference type="SAM" id="MobiDB-lite"/>
    </source>
</evidence>
<evidence type="ECO:0000313" key="9">
    <source>
        <dbReference type="Proteomes" id="UP000310016"/>
    </source>
</evidence>
<dbReference type="Pfam" id="PF00924">
    <property type="entry name" value="MS_channel_2nd"/>
    <property type="match status" value="1"/>
</dbReference>
<comment type="caution">
    <text evidence="8">The sequence shown here is derived from an EMBL/GenBank/DDBJ whole genome shotgun (WGS) entry which is preliminary data.</text>
</comment>
<reference evidence="8 9" key="1">
    <citation type="submission" date="2019-04" db="EMBL/GenBank/DDBJ databases">
        <title>Chitiniphilus eburnea sp. nov., a novel chitinolytic bacterium isolated from aquaculture sludge.</title>
        <authorList>
            <person name="Sheng M."/>
        </authorList>
    </citation>
    <scope>NUCLEOTIDE SEQUENCE [LARGE SCALE GENOMIC DNA]</scope>
    <source>
        <strain evidence="8 9">HX-2-15</strain>
    </source>
</reference>
<evidence type="ECO:0000259" key="7">
    <source>
        <dbReference type="Pfam" id="PF00924"/>
    </source>
</evidence>
<keyword evidence="3 6" id="KW-1133">Transmembrane helix</keyword>
<feature type="transmembrane region" description="Helical" evidence="6">
    <location>
        <begin position="13"/>
        <end position="35"/>
    </location>
</feature>
<keyword evidence="9" id="KW-1185">Reference proteome</keyword>
<evidence type="ECO:0000256" key="2">
    <source>
        <dbReference type="ARBA" id="ARBA00022692"/>
    </source>
</evidence>
<dbReference type="AlphaFoldDB" id="A0A4U0Q003"/>
<gene>
    <name evidence="8" type="ORF">FAZ21_08250</name>
</gene>
<dbReference type="EMBL" id="SUMF01000006">
    <property type="protein sequence ID" value="TJZ74266.1"/>
    <property type="molecule type" value="Genomic_DNA"/>
</dbReference>
<name>A0A4U0Q003_9NEIS</name>
<dbReference type="InterPro" id="IPR023408">
    <property type="entry name" value="MscS_beta-dom_sf"/>
</dbReference>
<organism evidence="8 9">
    <name type="scientific">Chitiniphilus eburneus</name>
    <dbReference type="NCBI Taxonomy" id="2571148"/>
    <lineage>
        <taxon>Bacteria</taxon>
        <taxon>Pseudomonadati</taxon>
        <taxon>Pseudomonadota</taxon>
        <taxon>Betaproteobacteria</taxon>
        <taxon>Neisseriales</taxon>
        <taxon>Chitinibacteraceae</taxon>
        <taxon>Chitiniphilus</taxon>
    </lineage>
</organism>
<protein>
    <submittedName>
        <fullName evidence="8">Mechanosensitive ion channel family protein</fullName>
    </submittedName>
</protein>
<accession>A0A4U0Q003</accession>
<evidence type="ECO:0000256" key="3">
    <source>
        <dbReference type="ARBA" id="ARBA00022989"/>
    </source>
</evidence>
<evidence type="ECO:0000256" key="1">
    <source>
        <dbReference type="ARBA" id="ARBA00004370"/>
    </source>
</evidence>
<feature type="compositionally biased region" description="Pro residues" evidence="5">
    <location>
        <begin position="291"/>
        <end position="300"/>
    </location>
</feature>
<dbReference type="InterPro" id="IPR006685">
    <property type="entry name" value="MscS_channel_2nd"/>
</dbReference>
<sequence length="300" mass="32697">MLPAWLPNFIDKIFLRDLAASLVFIVILLVLRSLIRHGILKRDDFSPDVKRRWLINLRNVVLVVFMLGMALIWANEIETLAVSLVAIAAAIVLATKEMILCMMGAIYRTSTHAYSVGDRIEIAGLKGQVIDINLLSTTLLESSQAVARKGTVGRGITFPNSLVLSQPVFNETMLGSYVLHTVHVNINRGEDWQGGESAMLAEARAVVEEYAADLAKHARELQRGQALESAALEPRLRLSLDDRESVGLHLQLPVPLGQRARIEQRILRAFLGAVPCGPAPAPDEGTEPALPAAPDPAPTA</sequence>
<dbReference type="OrthoDB" id="9775421at2"/>
<dbReference type="PANTHER" id="PTHR30566">
    <property type="entry name" value="YNAI-RELATED MECHANOSENSITIVE ION CHANNEL"/>
    <property type="match status" value="1"/>
</dbReference>
<feature type="transmembrane region" description="Helical" evidence="6">
    <location>
        <begin position="80"/>
        <end position="99"/>
    </location>
</feature>
<feature type="domain" description="Mechanosensitive ion channel MscS" evidence="7">
    <location>
        <begin position="103"/>
        <end position="170"/>
    </location>
</feature>
<dbReference type="PANTHER" id="PTHR30566:SF27">
    <property type="entry name" value="MECHANOSENSITIVE ION CHANNEL PROTEIN"/>
    <property type="match status" value="1"/>
</dbReference>
<dbReference type="RefSeq" id="WP_136772817.1">
    <property type="nucleotide sequence ID" value="NZ_CP156074.1"/>
</dbReference>
<dbReference type="GO" id="GO:0008381">
    <property type="term" value="F:mechanosensitive monoatomic ion channel activity"/>
    <property type="evidence" value="ECO:0007669"/>
    <property type="project" value="UniProtKB-ARBA"/>
</dbReference>
<proteinExistence type="predicted"/>
<dbReference type="InterPro" id="IPR010920">
    <property type="entry name" value="LSM_dom_sf"/>
</dbReference>